<sequence length="126" mass="14799">MSGIHIFEGYLEKIEDLTQQARVAEVLKWVMDKFPELKPKVAWNQPMFTEHGTFIIGFSASKQHMAVSPERAGIEHFSEEILKAGYEHSQQLMRIPWNKPVDFSLLKRMIVYNRLDKAECSTFWRK</sequence>
<dbReference type="InterPro" id="IPR014922">
    <property type="entry name" value="YdhG-like"/>
</dbReference>
<comment type="caution">
    <text evidence="2">The sequence shown here is derived from an EMBL/GenBank/DDBJ whole genome shotgun (WGS) entry which is preliminary data.</text>
</comment>
<dbReference type="AlphaFoldDB" id="A0A949NAY3"/>
<proteinExistence type="predicted"/>
<dbReference type="Pfam" id="PF08818">
    <property type="entry name" value="DUF1801"/>
    <property type="match status" value="1"/>
</dbReference>
<organism evidence="2 3">
    <name type="scientific">Diplocloster agilis</name>
    <dbReference type="NCBI Taxonomy" id="2850323"/>
    <lineage>
        <taxon>Bacteria</taxon>
        <taxon>Bacillati</taxon>
        <taxon>Bacillota</taxon>
        <taxon>Clostridia</taxon>
        <taxon>Lachnospirales</taxon>
        <taxon>Lachnospiraceae</taxon>
        <taxon>Diplocloster</taxon>
    </lineage>
</organism>
<evidence type="ECO:0000259" key="1">
    <source>
        <dbReference type="Pfam" id="PF08818"/>
    </source>
</evidence>
<dbReference type="Proteomes" id="UP000712157">
    <property type="component" value="Unassembled WGS sequence"/>
</dbReference>
<evidence type="ECO:0000313" key="2">
    <source>
        <dbReference type="EMBL" id="MBU9736982.1"/>
    </source>
</evidence>
<protein>
    <submittedName>
        <fullName evidence="2">Iron chaperone</fullName>
    </submittedName>
</protein>
<evidence type="ECO:0000313" key="3">
    <source>
        <dbReference type="Proteomes" id="UP000712157"/>
    </source>
</evidence>
<dbReference type="EMBL" id="JAHQCW010000015">
    <property type="protein sequence ID" value="MBU9736982.1"/>
    <property type="molecule type" value="Genomic_DNA"/>
</dbReference>
<keyword evidence="3" id="KW-1185">Reference proteome</keyword>
<accession>A0A949NAY3</accession>
<feature type="domain" description="YdhG-like" evidence="1">
    <location>
        <begin position="19"/>
        <end position="110"/>
    </location>
</feature>
<dbReference type="Gene3D" id="3.90.1150.200">
    <property type="match status" value="1"/>
</dbReference>
<reference evidence="2" key="1">
    <citation type="submission" date="2021-06" db="EMBL/GenBank/DDBJ databases">
        <title>Description of novel taxa of the family Lachnospiraceae.</title>
        <authorList>
            <person name="Chaplin A.V."/>
            <person name="Sokolova S.R."/>
            <person name="Pikina A.P."/>
            <person name="Korzhanova M."/>
            <person name="Belova V."/>
            <person name="Korostin D."/>
            <person name="Efimov B.A."/>
        </authorList>
    </citation>
    <scope>NUCLEOTIDE SEQUENCE</scope>
    <source>
        <strain evidence="2">ASD5720</strain>
    </source>
</reference>
<dbReference type="SUPFAM" id="SSF159888">
    <property type="entry name" value="YdhG-like"/>
    <property type="match status" value="1"/>
</dbReference>
<gene>
    <name evidence="2" type="ORF">KTH89_10560</name>
</gene>
<name>A0A949NAY3_9FIRM</name>